<dbReference type="AlphaFoldDB" id="A0A8K0US54"/>
<proteinExistence type="predicted"/>
<dbReference type="InterPro" id="IPR036047">
    <property type="entry name" value="F-box-like_dom_sf"/>
</dbReference>
<dbReference type="CDD" id="cd09917">
    <property type="entry name" value="F-box_SF"/>
    <property type="match status" value="1"/>
</dbReference>
<organism evidence="2 3">
    <name type="scientific">Cristinia sonorae</name>
    <dbReference type="NCBI Taxonomy" id="1940300"/>
    <lineage>
        <taxon>Eukaryota</taxon>
        <taxon>Fungi</taxon>
        <taxon>Dikarya</taxon>
        <taxon>Basidiomycota</taxon>
        <taxon>Agaricomycotina</taxon>
        <taxon>Agaricomycetes</taxon>
        <taxon>Agaricomycetidae</taxon>
        <taxon>Agaricales</taxon>
        <taxon>Pleurotineae</taxon>
        <taxon>Stephanosporaceae</taxon>
        <taxon>Cristinia</taxon>
    </lineage>
</organism>
<dbReference type="SUPFAM" id="SSF81383">
    <property type="entry name" value="F-box domain"/>
    <property type="match status" value="1"/>
</dbReference>
<reference evidence="2" key="1">
    <citation type="journal article" date="2021" name="New Phytol.">
        <title>Evolutionary innovations through gain and loss of genes in the ectomycorrhizal Boletales.</title>
        <authorList>
            <person name="Wu G."/>
            <person name="Miyauchi S."/>
            <person name="Morin E."/>
            <person name="Kuo A."/>
            <person name="Drula E."/>
            <person name="Varga T."/>
            <person name="Kohler A."/>
            <person name="Feng B."/>
            <person name="Cao Y."/>
            <person name="Lipzen A."/>
            <person name="Daum C."/>
            <person name="Hundley H."/>
            <person name="Pangilinan J."/>
            <person name="Johnson J."/>
            <person name="Barry K."/>
            <person name="LaButti K."/>
            <person name="Ng V."/>
            <person name="Ahrendt S."/>
            <person name="Min B."/>
            <person name="Choi I.G."/>
            <person name="Park H."/>
            <person name="Plett J.M."/>
            <person name="Magnuson J."/>
            <person name="Spatafora J.W."/>
            <person name="Nagy L.G."/>
            <person name="Henrissat B."/>
            <person name="Grigoriev I.V."/>
            <person name="Yang Z.L."/>
            <person name="Xu J."/>
            <person name="Martin F.M."/>
        </authorList>
    </citation>
    <scope>NUCLEOTIDE SEQUENCE</scope>
    <source>
        <strain evidence="2">KKN 215</strain>
    </source>
</reference>
<dbReference type="InterPro" id="IPR032675">
    <property type="entry name" value="LRR_dom_sf"/>
</dbReference>
<dbReference type="OrthoDB" id="2794562at2759"/>
<feature type="domain" description="F-box" evidence="1">
    <location>
        <begin position="11"/>
        <end position="55"/>
    </location>
</feature>
<evidence type="ECO:0000259" key="1">
    <source>
        <dbReference type="Pfam" id="PF12937"/>
    </source>
</evidence>
<keyword evidence="3" id="KW-1185">Reference proteome</keyword>
<comment type="caution">
    <text evidence="2">The sequence shown here is derived from an EMBL/GenBank/DDBJ whole genome shotgun (WGS) entry which is preliminary data.</text>
</comment>
<dbReference type="SUPFAM" id="SSF52058">
    <property type="entry name" value="L domain-like"/>
    <property type="match status" value="1"/>
</dbReference>
<dbReference type="Pfam" id="PF12937">
    <property type="entry name" value="F-box-like"/>
    <property type="match status" value="1"/>
</dbReference>
<dbReference type="InterPro" id="IPR001810">
    <property type="entry name" value="F-box_dom"/>
</dbReference>
<protein>
    <recommendedName>
        <fullName evidence="1">F-box domain-containing protein</fullName>
    </recommendedName>
</protein>
<evidence type="ECO:0000313" key="3">
    <source>
        <dbReference type="Proteomes" id="UP000813824"/>
    </source>
</evidence>
<dbReference type="Proteomes" id="UP000813824">
    <property type="component" value="Unassembled WGS sequence"/>
</dbReference>
<evidence type="ECO:0000313" key="2">
    <source>
        <dbReference type="EMBL" id="KAH8101973.1"/>
    </source>
</evidence>
<name>A0A8K0US54_9AGAR</name>
<dbReference type="EMBL" id="JAEVFJ010000011">
    <property type="protein sequence ID" value="KAH8101973.1"/>
    <property type="molecule type" value="Genomic_DNA"/>
</dbReference>
<dbReference type="Gene3D" id="3.80.10.10">
    <property type="entry name" value="Ribonuclease Inhibitor"/>
    <property type="match status" value="1"/>
</dbReference>
<accession>A0A8K0US54</accession>
<sequence>MSLTLNANALTLPQETIYHIGSFLCNSRRDLQMCSLTSRSWHSGVQSHLYRSITLDSEEKVAELETLVREHPTVACWIQELRVTAFTKSTRWHANPESWTKWISRITDELPAKLINLHSMELVGLHNPYLSGNHRSSCNFRMAEVIPRLGLFSTVQSLAFFRCELDDDVADCFISAYPHLQRLSLRKSLIMSTSVRMHLPNIRPPRLTTLYVDDNHDSLRKLRLSDSFESLRDVTILVSGQENLGAVKNFVSQLGSSVKALSLFIEDENPASPYPLLPNLTGLCTLRLSPLIGPHTAHILSTVQSQTLDHVVFSVTPSCLRTLAQSHSQKDTKPAFHPCLLGAALENAKTVSFVHPELMSQSQVEDALFRALPPSMCKKGVVRSVKAMEPVADIRTSW</sequence>
<gene>
    <name evidence="2" type="ORF">BXZ70DRAFT_87877</name>
</gene>